<proteinExistence type="predicted"/>
<name>A0A6C0H3F0_9ZZZZ</name>
<dbReference type="EMBL" id="MN739859">
    <property type="protein sequence ID" value="QHT74910.1"/>
    <property type="molecule type" value="Genomic_DNA"/>
</dbReference>
<protein>
    <submittedName>
        <fullName evidence="1">Uncharacterized protein</fullName>
    </submittedName>
</protein>
<organism evidence="1">
    <name type="scientific">viral metagenome</name>
    <dbReference type="NCBI Taxonomy" id="1070528"/>
    <lineage>
        <taxon>unclassified sequences</taxon>
        <taxon>metagenomes</taxon>
        <taxon>organismal metagenomes</taxon>
    </lineage>
</organism>
<dbReference type="AlphaFoldDB" id="A0A6C0H3F0"/>
<dbReference type="SUPFAM" id="SSF52540">
    <property type="entry name" value="P-loop containing nucleoside triphosphate hydrolases"/>
    <property type="match status" value="1"/>
</dbReference>
<reference evidence="1" key="1">
    <citation type="journal article" date="2020" name="Nature">
        <title>Giant virus diversity and host interactions through global metagenomics.</title>
        <authorList>
            <person name="Schulz F."/>
            <person name="Roux S."/>
            <person name="Paez-Espino D."/>
            <person name="Jungbluth S."/>
            <person name="Walsh D.A."/>
            <person name="Denef V.J."/>
            <person name="McMahon K.D."/>
            <person name="Konstantinidis K.T."/>
            <person name="Eloe-Fadrosh E.A."/>
            <person name="Kyrpides N.C."/>
            <person name="Woyke T."/>
        </authorList>
    </citation>
    <scope>NUCLEOTIDE SEQUENCE</scope>
    <source>
        <strain evidence="1">GVMAG-M-3300023179-62</strain>
    </source>
</reference>
<accession>A0A6C0H3F0</accession>
<sequence length="261" mass="30576">MDRQPTVEIQELDTEIIPPLTNRMTDPDYNGGCKIVVVGKPGTGKSTLIAGLLYAKKHIFPIGMAMSGSEDTNHAFAEIMPSTFVYNEYDEEKIKDFVKRQKLACQHLENPWGAIILDDCTDDPKVFNKPLQNALFKKGRHWKMFYILSLQYAMDIKPAIRTNIDGIFILREPIESNREKIYRNYASIIPTYELFCDLMEQLTEDYHSIYIHNATRSNRWQDCVFYWKAPRVPKGWKFGCPEYWEFHESRYNTEYTDPITF</sequence>
<dbReference type="InterPro" id="IPR027417">
    <property type="entry name" value="P-loop_NTPase"/>
</dbReference>
<evidence type="ECO:0000313" key="1">
    <source>
        <dbReference type="EMBL" id="QHT74910.1"/>
    </source>
</evidence>